<dbReference type="PANTHER" id="PTHR35271">
    <property type="entry name" value="ABC TRANSPORTER, SUBSTRATE-BINDING LIPOPROTEIN-RELATED"/>
    <property type="match status" value="1"/>
</dbReference>
<dbReference type="SUPFAM" id="SSF53822">
    <property type="entry name" value="Periplasmic binding protein-like I"/>
    <property type="match status" value="1"/>
</dbReference>
<dbReference type="EMBL" id="FWXI01000021">
    <property type="protein sequence ID" value="SMD05373.1"/>
    <property type="molecule type" value="Genomic_DNA"/>
</dbReference>
<dbReference type="AlphaFoldDB" id="A0A1W2E6E7"/>
<name>A0A1W2E6E7_9FIRM</name>
<organism evidence="1 2">
    <name type="scientific">Sporomusa malonica</name>
    <dbReference type="NCBI Taxonomy" id="112901"/>
    <lineage>
        <taxon>Bacteria</taxon>
        <taxon>Bacillati</taxon>
        <taxon>Bacillota</taxon>
        <taxon>Negativicutes</taxon>
        <taxon>Selenomonadales</taxon>
        <taxon>Sporomusaceae</taxon>
        <taxon>Sporomusa</taxon>
    </lineage>
</organism>
<proteinExistence type="predicted"/>
<dbReference type="InterPro" id="IPR028082">
    <property type="entry name" value="Peripla_BP_I"/>
</dbReference>
<evidence type="ECO:0000313" key="2">
    <source>
        <dbReference type="Proteomes" id="UP000192738"/>
    </source>
</evidence>
<accession>A0A1W2E6E7</accession>
<dbReference type="PANTHER" id="PTHR35271:SF1">
    <property type="entry name" value="ABC TRANSPORTER, SUBSTRATE-BINDING LIPOPROTEIN"/>
    <property type="match status" value="1"/>
</dbReference>
<gene>
    <name evidence="1" type="ORF">SAMN04488500_12144</name>
</gene>
<dbReference type="Gene3D" id="3.40.50.2300">
    <property type="match status" value="2"/>
</dbReference>
<dbReference type="RefSeq" id="WP_176215611.1">
    <property type="nucleotide sequence ID" value="NZ_CP155572.1"/>
</dbReference>
<evidence type="ECO:0000313" key="1">
    <source>
        <dbReference type="EMBL" id="SMD05373.1"/>
    </source>
</evidence>
<protein>
    <submittedName>
        <fullName evidence="1">ABC-type uncharacterized transport system, substrate-binding protein</fullName>
    </submittedName>
</protein>
<dbReference type="STRING" id="112901.SAMN04488500_12144"/>
<keyword evidence="2" id="KW-1185">Reference proteome</keyword>
<sequence length="388" mass="43796">MSKRTWVSVVVFLSIFTMFPGEISNGKDGKELPHTNNGKPWRIAYCESGEFVNYASTLHALANGLAELGWLNAQGLPYTQGQKESRMMWDWLAQHSEGRYIEFVADAYYSLEKMSADERAATAQQIIRRLNERQDIDMILVMGTGAGQLLANDQHKVPMLVFSSSNAVQAGIIQSVSDSGRDHVWAHMEPARYQRQIEIFHDLFAFKKLGMVYDDSPEGRVYAALEDVKKVAAERGFTIASVSVKDKQNNREAHRQQMLNAYNTLVDEGVDAVYCSLYLDRDVTELSELFAPLYSKHIPTFAQMGVAEVRNGALLSVYRADFVGFGKFAAHTMAQVFHGEKPRNLLQVFENTPSIVLNLEVAEKVGYNPPFEVFLVTDEIYQKIEKKK</sequence>
<reference evidence="1 2" key="1">
    <citation type="submission" date="2017-04" db="EMBL/GenBank/DDBJ databases">
        <authorList>
            <person name="Afonso C.L."/>
            <person name="Miller P.J."/>
            <person name="Scott M.A."/>
            <person name="Spackman E."/>
            <person name="Goraichik I."/>
            <person name="Dimitrov K.M."/>
            <person name="Suarez D.L."/>
            <person name="Swayne D.E."/>
        </authorList>
    </citation>
    <scope>NUCLEOTIDE SEQUENCE [LARGE SCALE GENOMIC DNA]</scope>
    <source>
        <strain evidence="1 2">DSM 5090</strain>
    </source>
</reference>
<dbReference type="Proteomes" id="UP000192738">
    <property type="component" value="Unassembled WGS sequence"/>
</dbReference>
<dbReference type="Pfam" id="PF04392">
    <property type="entry name" value="ABC_sub_bind"/>
    <property type="match status" value="1"/>
</dbReference>
<dbReference type="InterPro" id="IPR007487">
    <property type="entry name" value="ABC_transpt-TYRBP-like"/>
</dbReference>